<evidence type="ECO:0000256" key="2">
    <source>
        <dbReference type="ARBA" id="ARBA00022801"/>
    </source>
</evidence>
<dbReference type="InterPro" id="IPR032466">
    <property type="entry name" value="Metal_Hydrolase"/>
</dbReference>
<evidence type="ECO:0000259" key="4">
    <source>
        <dbReference type="Pfam" id="PF01979"/>
    </source>
</evidence>
<dbReference type="GO" id="GO:0019239">
    <property type="term" value="F:deaminase activity"/>
    <property type="evidence" value="ECO:0007669"/>
    <property type="project" value="UniProtKB-ARBA"/>
</dbReference>
<keyword evidence="1" id="KW-0479">Metal-binding</keyword>
<protein>
    <recommendedName>
        <fullName evidence="4">Amidohydrolase-related domain-containing protein</fullName>
    </recommendedName>
</protein>
<gene>
    <name evidence="5" type="ORF">H257_01020</name>
</gene>
<evidence type="ECO:0000256" key="1">
    <source>
        <dbReference type="ARBA" id="ARBA00022723"/>
    </source>
</evidence>
<dbReference type="InterPro" id="IPR050287">
    <property type="entry name" value="MTA/SAH_deaminase"/>
</dbReference>
<evidence type="ECO:0000313" key="5">
    <source>
        <dbReference type="EMBL" id="ETV87451.1"/>
    </source>
</evidence>
<feature type="domain" description="Amidohydrolase-related" evidence="4">
    <location>
        <begin position="62"/>
        <end position="421"/>
    </location>
</feature>
<dbReference type="SUPFAM" id="SSF51338">
    <property type="entry name" value="Composite domain of metallo-dependent hydrolases"/>
    <property type="match status" value="1"/>
</dbReference>
<keyword evidence="2" id="KW-0378">Hydrolase</keyword>
<dbReference type="VEuPathDB" id="FungiDB:H257_01020"/>
<organism evidence="5">
    <name type="scientific">Aphanomyces astaci</name>
    <name type="common">Crayfish plague agent</name>
    <dbReference type="NCBI Taxonomy" id="112090"/>
    <lineage>
        <taxon>Eukaryota</taxon>
        <taxon>Sar</taxon>
        <taxon>Stramenopiles</taxon>
        <taxon>Oomycota</taxon>
        <taxon>Saprolegniomycetes</taxon>
        <taxon>Saprolegniales</taxon>
        <taxon>Verrucalvaceae</taxon>
        <taxon>Aphanomyces</taxon>
    </lineage>
</organism>
<reference evidence="5" key="1">
    <citation type="submission" date="2013-12" db="EMBL/GenBank/DDBJ databases">
        <title>The Genome Sequence of Aphanomyces astaci APO3.</title>
        <authorList>
            <consortium name="The Broad Institute Genomics Platform"/>
            <person name="Russ C."/>
            <person name="Tyler B."/>
            <person name="van West P."/>
            <person name="Dieguez-Uribeondo J."/>
            <person name="Young S.K."/>
            <person name="Zeng Q."/>
            <person name="Gargeya S."/>
            <person name="Fitzgerald M."/>
            <person name="Abouelleil A."/>
            <person name="Alvarado L."/>
            <person name="Chapman S.B."/>
            <person name="Gainer-Dewar J."/>
            <person name="Goldberg J."/>
            <person name="Griggs A."/>
            <person name="Gujja S."/>
            <person name="Hansen M."/>
            <person name="Howarth C."/>
            <person name="Imamovic A."/>
            <person name="Ireland A."/>
            <person name="Larimer J."/>
            <person name="McCowan C."/>
            <person name="Murphy C."/>
            <person name="Pearson M."/>
            <person name="Poon T.W."/>
            <person name="Priest M."/>
            <person name="Roberts A."/>
            <person name="Saif S."/>
            <person name="Shea T."/>
            <person name="Sykes S."/>
            <person name="Wortman J."/>
            <person name="Nusbaum C."/>
            <person name="Birren B."/>
        </authorList>
    </citation>
    <scope>NUCLEOTIDE SEQUENCE [LARGE SCALE GENOMIC DNA]</scope>
    <source>
        <strain evidence="5">APO3</strain>
    </source>
</reference>
<dbReference type="FunFam" id="3.20.20.140:FF:000014">
    <property type="entry name" value="5-methylthioadenosine/S-adenosylhomocysteine deaminase"/>
    <property type="match status" value="1"/>
</dbReference>
<dbReference type="NCBIfam" id="NF006549">
    <property type="entry name" value="PRK09045.1"/>
    <property type="match status" value="1"/>
</dbReference>
<proteinExistence type="predicted"/>
<dbReference type="Gene3D" id="3.20.20.140">
    <property type="entry name" value="Metal-dependent hydrolases"/>
    <property type="match status" value="1"/>
</dbReference>
<dbReference type="InterPro" id="IPR006680">
    <property type="entry name" value="Amidohydro-rel"/>
</dbReference>
<accession>W4H7A3</accession>
<dbReference type="EMBL" id="KI913115">
    <property type="protein sequence ID" value="ETV87451.1"/>
    <property type="molecule type" value="Genomic_DNA"/>
</dbReference>
<dbReference type="STRING" id="112090.W4H7A3"/>
<dbReference type="Gene3D" id="2.30.40.10">
    <property type="entry name" value="Urease, subunit C, domain 1"/>
    <property type="match status" value="1"/>
</dbReference>
<dbReference type="GO" id="GO:0046872">
    <property type="term" value="F:metal ion binding"/>
    <property type="evidence" value="ECO:0007669"/>
    <property type="project" value="UniProtKB-KW"/>
</dbReference>
<dbReference type="SUPFAM" id="SSF51556">
    <property type="entry name" value="Metallo-dependent hydrolases"/>
    <property type="match status" value="1"/>
</dbReference>
<dbReference type="OrthoDB" id="194468at2759"/>
<name>W4H7A3_APHAT</name>
<dbReference type="GO" id="GO:0016814">
    <property type="term" value="F:hydrolase activity, acting on carbon-nitrogen (but not peptide) bonds, in cyclic amidines"/>
    <property type="evidence" value="ECO:0007669"/>
    <property type="project" value="UniProtKB-ARBA"/>
</dbReference>
<dbReference type="RefSeq" id="XP_009822314.1">
    <property type="nucleotide sequence ID" value="XM_009824012.1"/>
</dbReference>
<dbReference type="CDD" id="cd01298">
    <property type="entry name" value="ATZ_TRZ_like"/>
    <property type="match status" value="1"/>
</dbReference>
<dbReference type="InterPro" id="IPR011059">
    <property type="entry name" value="Metal-dep_hydrolase_composite"/>
</dbReference>
<keyword evidence="3" id="KW-0862">Zinc</keyword>
<dbReference type="PANTHER" id="PTHR43794">
    <property type="entry name" value="AMINOHYDROLASE SSNA-RELATED"/>
    <property type="match status" value="1"/>
</dbReference>
<dbReference type="GeneID" id="20803016"/>
<sequence>MAGVNVDLVLNARHIVPVVPEGVVLENHSVVVNEGLIVAILPTADVTGVYIAAETVDLPDHILIPGLINAHTHASMTLLRGLADDKPLCEWLMEDIFPAEGKFVSDEFVRDGTLHSAAEMIRSGTTCANDMYFFPDAAASTFEKVGLRALVGQVVMEFPTAYATGPADYFAKARAMFTKYKDSSLISLAMAPHAPYTVSDASFEQVLALSREFNVRVHLHLHESEAECVDSATKTPSMMCHQSAEHSRPLQNMQRLGLLNDQLIAAHMTQLTDDEIAAVAAAGTHVSHCPTSNLKLASGICRVSDLLAQGVNVAIGTDGAASNNTLNMFAEMKLAAVLAKGESKCCTSVPAATALRMATLNGAKALGIEAKVGSVEVGKFADLVAVSTDCVEMLPMYSAISHVVYVAGRENVSDVWVAGKRLLANRVLTTIDEVQVKQHCKKWHDAIRDHHAEMVAAKK</sequence>
<dbReference type="AlphaFoldDB" id="W4H7A3"/>
<dbReference type="PANTHER" id="PTHR43794:SF11">
    <property type="entry name" value="AMIDOHYDROLASE-RELATED DOMAIN-CONTAINING PROTEIN"/>
    <property type="match status" value="1"/>
</dbReference>
<dbReference type="Pfam" id="PF01979">
    <property type="entry name" value="Amidohydro_1"/>
    <property type="match status" value="1"/>
</dbReference>
<evidence type="ECO:0000256" key="3">
    <source>
        <dbReference type="ARBA" id="ARBA00022833"/>
    </source>
</evidence>